<dbReference type="GO" id="GO:0008270">
    <property type="term" value="F:zinc ion binding"/>
    <property type="evidence" value="ECO:0007669"/>
    <property type="project" value="InterPro"/>
</dbReference>
<reference evidence="7" key="1">
    <citation type="journal article" date="2021" name="Nat. Commun.">
        <title>Genetic determinants of endophytism in the Arabidopsis root mycobiome.</title>
        <authorList>
            <person name="Mesny F."/>
            <person name="Miyauchi S."/>
            <person name="Thiergart T."/>
            <person name="Pickel B."/>
            <person name="Atanasova L."/>
            <person name="Karlsson M."/>
            <person name="Huettel B."/>
            <person name="Barry K.W."/>
            <person name="Haridas S."/>
            <person name="Chen C."/>
            <person name="Bauer D."/>
            <person name="Andreopoulos W."/>
            <person name="Pangilinan J."/>
            <person name="LaButti K."/>
            <person name="Riley R."/>
            <person name="Lipzen A."/>
            <person name="Clum A."/>
            <person name="Drula E."/>
            <person name="Henrissat B."/>
            <person name="Kohler A."/>
            <person name="Grigoriev I.V."/>
            <person name="Martin F.M."/>
            <person name="Hacquard S."/>
        </authorList>
    </citation>
    <scope>NUCLEOTIDE SEQUENCE</scope>
    <source>
        <strain evidence="7">MPI-SDFR-AT-0068</strain>
    </source>
</reference>
<dbReference type="PANTHER" id="PTHR46910:SF37">
    <property type="entry name" value="ZN(II)2CYS6 TRANSCRIPTION FACTOR (EUROFUNG)"/>
    <property type="match status" value="1"/>
</dbReference>
<dbReference type="OrthoDB" id="39175at2759"/>
<protein>
    <recommendedName>
        <fullName evidence="6">Xylanolytic transcriptional activator regulatory domain-containing protein</fullName>
    </recommendedName>
</protein>
<dbReference type="InterPro" id="IPR050987">
    <property type="entry name" value="AtrR-like"/>
</dbReference>
<feature type="domain" description="Xylanolytic transcriptional activator regulatory" evidence="6">
    <location>
        <begin position="239"/>
        <end position="306"/>
    </location>
</feature>
<keyword evidence="3" id="KW-0238">DNA-binding</keyword>
<dbReference type="PANTHER" id="PTHR46910">
    <property type="entry name" value="TRANSCRIPTION FACTOR PDR1"/>
    <property type="match status" value="1"/>
</dbReference>
<dbReference type="GO" id="GO:0005634">
    <property type="term" value="C:nucleus"/>
    <property type="evidence" value="ECO:0007669"/>
    <property type="project" value="UniProtKB-SubCell"/>
</dbReference>
<dbReference type="Pfam" id="PF04082">
    <property type="entry name" value="Fungal_trans"/>
    <property type="match status" value="1"/>
</dbReference>
<comment type="subcellular location">
    <subcellularLocation>
        <location evidence="1">Nucleus</location>
    </subcellularLocation>
</comment>
<keyword evidence="2" id="KW-0805">Transcription regulation</keyword>
<dbReference type="EMBL" id="JAGPXF010000006">
    <property type="protein sequence ID" value="KAH7239483.1"/>
    <property type="molecule type" value="Genomic_DNA"/>
</dbReference>
<dbReference type="CDD" id="cd12148">
    <property type="entry name" value="fungal_TF_MHR"/>
    <property type="match status" value="1"/>
</dbReference>
<accession>A0A8K0RVX3</accession>
<proteinExistence type="predicted"/>
<keyword evidence="4" id="KW-0804">Transcription</keyword>
<comment type="caution">
    <text evidence="7">The sequence shown here is derived from an EMBL/GenBank/DDBJ whole genome shotgun (WGS) entry which is preliminary data.</text>
</comment>
<name>A0A8K0RVX3_9HYPO</name>
<dbReference type="GO" id="GO:0006351">
    <property type="term" value="P:DNA-templated transcription"/>
    <property type="evidence" value="ECO:0007669"/>
    <property type="project" value="InterPro"/>
</dbReference>
<organism evidence="7 8">
    <name type="scientific">Fusarium tricinctum</name>
    <dbReference type="NCBI Taxonomy" id="61284"/>
    <lineage>
        <taxon>Eukaryota</taxon>
        <taxon>Fungi</taxon>
        <taxon>Dikarya</taxon>
        <taxon>Ascomycota</taxon>
        <taxon>Pezizomycotina</taxon>
        <taxon>Sordariomycetes</taxon>
        <taxon>Hypocreomycetidae</taxon>
        <taxon>Hypocreales</taxon>
        <taxon>Nectriaceae</taxon>
        <taxon>Fusarium</taxon>
        <taxon>Fusarium tricinctum species complex</taxon>
    </lineage>
</organism>
<dbReference type="GO" id="GO:0003700">
    <property type="term" value="F:DNA-binding transcription factor activity"/>
    <property type="evidence" value="ECO:0007669"/>
    <property type="project" value="InterPro"/>
</dbReference>
<keyword evidence="5" id="KW-0539">Nucleus</keyword>
<keyword evidence="8" id="KW-1185">Reference proteome</keyword>
<dbReference type="GO" id="GO:0003677">
    <property type="term" value="F:DNA binding"/>
    <property type="evidence" value="ECO:0007669"/>
    <property type="project" value="UniProtKB-KW"/>
</dbReference>
<gene>
    <name evidence="7" type="ORF">BKA59DRAFT_277275</name>
</gene>
<dbReference type="SMART" id="SM00906">
    <property type="entry name" value="Fungal_trans"/>
    <property type="match status" value="1"/>
</dbReference>
<evidence type="ECO:0000256" key="2">
    <source>
        <dbReference type="ARBA" id="ARBA00023015"/>
    </source>
</evidence>
<evidence type="ECO:0000256" key="1">
    <source>
        <dbReference type="ARBA" id="ARBA00004123"/>
    </source>
</evidence>
<dbReference type="Proteomes" id="UP000813427">
    <property type="component" value="Unassembled WGS sequence"/>
</dbReference>
<evidence type="ECO:0000256" key="4">
    <source>
        <dbReference type="ARBA" id="ARBA00023163"/>
    </source>
</evidence>
<evidence type="ECO:0000313" key="7">
    <source>
        <dbReference type="EMBL" id="KAH7239483.1"/>
    </source>
</evidence>
<dbReference type="InterPro" id="IPR007219">
    <property type="entry name" value="XnlR_reg_dom"/>
</dbReference>
<evidence type="ECO:0000256" key="5">
    <source>
        <dbReference type="ARBA" id="ARBA00023242"/>
    </source>
</evidence>
<evidence type="ECO:0000313" key="8">
    <source>
        <dbReference type="Proteomes" id="UP000813427"/>
    </source>
</evidence>
<evidence type="ECO:0000259" key="6">
    <source>
        <dbReference type="SMART" id="SM00906"/>
    </source>
</evidence>
<evidence type="ECO:0000256" key="3">
    <source>
        <dbReference type="ARBA" id="ARBA00023125"/>
    </source>
</evidence>
<sequence>MCPMLSNAFLSRQVLMHFPKLSIETCIQLIKSRLTHYRALACLVCRLDILPTLAMVASNLLTGGSYSVTFFSDSRLEMLSVKLQNTKVDDLIRRISSIINNKVKPTSSTSTVHLLERDPPPLDHATATNYIITYYEQVHPIFPHLDRSSFDSTVSSGNLNNILVTDPAFSALYHSVLALGCLHDGGGSFEPGKGKAWELFSVALAQLPSLPRSANSLVALQAMTTAAVYALGIPCLSIEERILTDTARMAQDLAPILSKGPSAKIYHRIFWVIYALEKTSSFHFGRSSAINDANIVVPIPHIPESNFGSFNWVVTISRQCRLLSRAMNTLFCPGVCQKGTHYFVTTIAELQQDLEQWRLSIPHDLRPGPSCQCHTLRRPLKGSMGIWLNYLYYSLRLILLRSRLQINDPADNDLTRGEFRDQLVAVSRSILEMVTYVDVAPSTPLWILAGIPLCALFVLFDQVISNPRSPDTRSNLALLDIAGGHFGRIDFTSGGSLPGSLISEFTYIAREYINQLATYDLLQGPQSSFQLLNQASRPLATEPISVSSVSSQSNGQKMGSITPLISPPIIPNSNSLFSPTYAPIETLWDNGNDPLFGIDVMDIFNSIM</sequence>
<dbReference type="AlphaFoldDB" id="A0A8K0RVX3"/>